<proteinExistence type="predicted"/>
<sequence>MEHRRASLRRDQETNGFRVYLMKHNLFHVIKDPHNSPIRPEKLKELVQLHYNADSYLMKDDLFPSSSQEGGNQQEMRGDRDASAKW</sequence>
<evidence type="ECO:0000313" key="3">
    <source>
        <dbReference type="Proteomes" id="UP000282087"/>
    </source>
</evidence>
<gene>
    <name evidence="2" type="ORF">DD238_005043</name>
</gene>
<dbReference type="STRING" id="542832.A0A3M6VI45"/>
<feature type="compositionally biased region" description="Polar residues" evidence="1">
    <location>
        <begin position="64"/>
        <end position="75"/>
    </location>
</feature>
<dbReference type="EMBL" id="QLLG01000196">
    <property type="protein sequence ID" value="RMX66608.1"/>
    <property type="molecule type" value="Genomic_DNA"/>
</dbReference>
<evidence type="ECO:0000256" key="1">
    <source>
        <dbReference type="SAM" id="MobiDB-lite"/>
    </source>
</evidence>
<name>A0A3M6VI45_9STRA</name>
<feature type="region of interest" description="Disordered" evidence="1">
    <location>
        <begin position="60"/>
        <end position="86"/>
    </location>
</feature>
<comment type="caution">
    <text evidence="2">The sequence shown here is derived from an EMBL/GenBank/DDBJ whole genome shotgun (WGS) entry which is preliminary data.</text>
</comment>
<feature type="compositionally biased region" description="Basic and acidic residues" evidence="1">
    <location>
        <begin position="76"/>
        <end position="86"/>
    </location>
</feature>
<dbReference type="AlphaFoldDB" id="A0A3M6VI45"/>
<evidence type="ECO:0000313" key="2">
    <source>
        <dbReference type="EMBL" id="RMX66608.1"/>
    </source>
</evidence>
<accession>A0A3M6VI45</accession>
<keyword evidence="3" id="KW-1185">Reference proteome</keyword>
<organism evidence="2 3">
    <name type="scientific">Peronospora effusa</name>
    <dbReference type="NCBI Taxonomy" id="542832"/>
    <lineage>
        <taxon>Eukaryota</taxon>
        <taxon>Sar</taxon>
        <taxon>Stramenopiles</taxon>
        <taxon>Oomycota</taxon>
        <taxon>Peronosporomycetes</taxon>
        <taxon>Peronosporales</taxon>
        <taxon>Peronosporaceae</taxon>
        <taxon>Peronospora</taxon>
    </lineage>
</organism>
<protein>
    <submittedName>
        <fullName evidence="2">Uncharacterized protein</fullName>
    </submittedName>
</protein>
<reference evidence="2 3" key="1">
    <citation type="submission" date="2018-06" db="EMBL/GenBank/DDBJ databases">
        <title>Comparative genomics of downy mildews reveals potential adaptations to biotrophy.</title>
        <authorList>
            <person name="Fletcher K."/>
            <person name="Klosterman S.J."/>
            <person name="Derevnina L."/>
            <person name="Martin F."/>
            <person name="Koike S."/>
            <person name="Reyes Chin-Wo S."/>
            <person name="Mou B."/>
            <person name="Michelmore R."/>
        </authorList>
    </citation>
    <scope>NUCLEOTIDE SEQUENCE [LARGE SCALE GENOMIC DNA]</scope>
    <source>
        <strain evidence="2 3">R14</strain>
    </source>
</reference>
<dbReference type="Proteomes" id="UP000282087">
    <property type="component" value="Unassembled WGS sequence"/>
</dbReference>
<dbReference type="VEuPathDB" id="FungiDB:DD237_005683"/>